<evidence type="ECO:0000313" key="4">
    <source>
        <dbReference type="Proteomes" id="UP000076532"/>
    </source>
</evidence>
<dbReference type="Proteomes" id="UP000076532">
    <property type="component" value="Unassembled WGS sequence"/>
</dbReference>
<dbReference type="Pfam" id="PF22893">
    <property type="entry name" value="ULD_2"/>
    <property type="match status" value="1"/>
</dbReference>
<dbReference type="STRING" id="436010.A0A166DZ04"/>
<evidence type="ECO:0000256" key="1">
    <source>
        <dbReference type="SAM" id="MobiDB-lite"/>
    </source>
</evidence>
<accession>A0A166DZ04</accession>
<sequence length="387" mass="43423">MVTALKIEEEEEEKHEEANKSMTTFNTDATSRGGTVYNINRDCNISFNLVPECAPPEAMNQIFQHIHATSSTPSRSAAQLHRPSEPSSDQITKIYMADDPFYNSAICSIERVRVMISIVQTMMANPMLCSSKDLPETLASLERLLTLMKLALRAYRHTDLVHSLSNAISIGVEECRQLLDELISNLTNFRHGLSNAVLYFIQQYMWARIGWQGSTVSTLDSKLRKSHSWFAACLLALGRAAWPELKRGLEQETLNELAIFYVQLEQESTSLRHIKVDAVTVQDHLGRNLLVPMIFCTSSRDFHVVIAGFCRGVAGDVLIQRGNYRILNSKDDQVINPEEFAIVLQPGMAVGMSIALHEQAEEGQGSEGYSCPRCKHINARCTGWVTW</sequence>
<evidence type="ECO:0000259" key="2">
    <source>
        <dbReference type="Pfam" id="PF22893"/>
    </source>
</evidence>
<proteinExistence type="predicted"/>
<feature type="domain" description="Ubiquitin-like" evidence="2">
    <location>
        <begin position="275"/>
        <end position="357"/>
    </location>
</feature>
<organism evidence="3 4">
    <name type="scientific">Athelia psychrophila</name>
    <dbReference type="NCBI Taxonomy" id="1759441"/>
    <lineage>
        <taxon>Eukaryota</taxon>
        <taxon>Fungi</taxon>
        <taxon>Dikarya</taxon>
        <taxon>Basidiomycota</taxon>
        <taxon>Agaricomycotina</taxon>
        <taxon>Agaricomycetes</taxon>
        <taxon>Agaricomycetidae</taxon>
        <taxon>Atheliales</taxon>
        <taxon>Atheliaceae</taxon>
        <taxon>Athelia</taxon>
    </lineage>
</organism>
<evidence type="ECO:0000313" key="3">
    <source>
        <dbReference type="EMBL" id="KZP15218.1"/>
    </source>
</evidence>
<dbReference type="InterPro" id="IPR054464">
    <property type="entry name" value="ULD_fung"/>
</dbReference>
<protein>
    <recommendedName>
        <fullName evidence="2">Ubiquitin-like domain-containing protein</fullName>
    </recommendedName>
</protein>
<dbReference type="EMBL" id="KV417607">
    <property type="protein sequence ID" value="KZP15218.1"/>
    <property type="molecule type" value="Genomic_DNA"/>
</dbReference>
<feature type="region of interest" description="Disordered" evidence="1">
    <location>
        <begin position="1"/>
        <end position="20"/>
    </location>
</feature>
<reference evidence="3 4" key="1">
    <citation type="journal article" date="2016" name="Mol. Biol. Evol.">
        <title>Comparative Genomics of Early-Diverging Mushroom-Forming Fungi Provides Insights into the Origins of Lignocellulose Decay Capabilities.</title>
        <authorList>
            <person name="Nagy L.G."/>
            <person name="Riley R."/>
            <person name="Tritt A."/>
            <person name="Adam C."/>
            <person name="Daum C."/>
            <person name="Floudas D."/>
            <person name="Sun H."/>
            <person name="Yadav J.S."/>
            <person name="Pangilinan J."/>
            <person name="Larsson K.H."/>
            <person name="Matsuura K."/>
            <person name="Barry K."/>
            <person name="Labutti K."/>
            <person name="Kuo R."/>
            <person name="Ohm R.A."/>
            <person name="Bhattacharya S.S."/>
            <person name="Shirouzu T."/>
            <person name="Yoshinaga Y."/>
            <person name="Martin F.M."/>
            <person name="Grigoriev I.V."/>
            <person name="Hibbett D.S."/>
        </authorList>
    </citation>
    <scope>NUCLEOTIDE SEQUENCE [LARGE SCALE GENOMIC DNA]</scope>
    <source>
        <strain evidence="3 4">CBS 109695</strain>
    </source>
</reference>
<name>A0A166DZ04_9AGAM</name>
<gene>
    <name evidence="3" type="ORF">FIBSPDRAFT_1048296</name>
</gene>
<dbReference type="OrthoDB" id="5429838at2759"/>
<keyword evidence="4" id="KW-1185">Reference proteome</keyword>
<dbReference type="AlphaFoldDB" id="A0A166DZ04"/>